<comment type="function">
    <text evidence="10">CRISPR (clustered regularly interspaced short palindromic repeat), is an adaptive immune system that provides protection against mobile genetic elements (viruses, transposable elements and conjugative plasmids). CRISPR clusters contain spacers, sequences complementary to antecedent mobile elements, and target invading nucleic acids. CRISPR clusters are transcribed and processed into CRISPR RNA (crRNA). Acts as a dsDNA endonuclease. Involved in the integration of spacer DNA into the CRISPR cassette.</text>
</comment>
<dbReference type="InterPro" id="IPR002729">
    <property type="entry name" value="CRISPR-assoc_Cas1"/>
</dbReference>
<keyword evidence="4 10" id="KW-0378">Hydrolase</keyword>
<keyword evidence="2 10" id="KW-0479">Metal-binding</keyword>
<dbReference type="PANTHER" id="PTHR34353">
    <property type="entry name" value="CRISPR-ASSOCIATED ENDONUCLEASE CAS1 1"/>
    <property type="match status" value="1"/>
</dbReference>
<feature type="binding site" evidence="10">
    <location>
        <position position="244"/>
    </location>
    <ligand>
        <name>Mn(2+)</name>
        <dbReference type="ChEBI" id="CHEBI:29035"/>
    </ligand>
</feature>
<dbReference type="InterPro" id="IPR042206">
    <property type="entry name" value="CRISPR-assoc_Cas1_C"/>
</dbReference>
<accession>A0A540VMZ7</accession>
<dbReference type="Proteomes" id="UP000315400">
    <property type="component" value="Unassembled WGS sequence"/>
</dbReference>
<evidence type="ECO:0000256" key="7">
    <source>
        <dbReference type="ARBA" id="ARBA00023125"/>
    </source>
</evidence>
<feature type="binding site" evidence="10">
    <location>
        <position position="164"/>
    </location>
    <ligand>
        <name>Mn(2+)</name>
        <dbReference type="ChEBI" id="CHEBI:29035"/>
    </ligand>
</feature>
<dbReference type="Gene3D" id="3.100.10.20">
    <property type="entry name" value="CRISPR-associated endonuclease Cas1, N-terminal domain"/>
    <property type="match status" value="1"/>
</dbReference>
<dbReference type="InterPro" id="IPR050646">
    <property type="entry name" value="Cas1"/>
</dbReference>
<dbReference type="InterPro" id="IPR042211">
    <property type="entry name" value="CRISPR-assoc_Cas1_N"/>
</dbReference>
<evidence type="ECO:0000256" key="5">
    <source>
        <dbReference type="ARBA" id="ARBA00022842"/>
    </source>
</evidence>
<comment type="cofactor">
    <cofactor evidence="10">
        <name>Mg(2+)</name>
        <dbReference type="ChEBI" id="CHEBI:18420"/>
    </cofactor>
    <cofactor evidence="10">
        <name>Mn(2+)</name>
        <dbReference type="ChEBI" id="CHEBI:29035"/>
    </cofactor>
</comment>
<keyword evidence="1 10" id="KW-0540">Nuclease</keyword>
<evidence type="ECO:0000256" key="6">
    <source>
        <dbReference type="ARBA" id="ARBA00023118"/>
    </source>
</evidence>
<evidence type="ECO:0000313" key="12">
    <source>
        <dbReference type="Proteomes" id="UP000315400"/>
    </source>
</evidence>
<dbReference type="GO" id="GO:0043571">
    <property type="term" value="P:maintenance of CRISPR repeat elements"/>
    <property type="evidence" value="ECO:0007669"/>
    <property type="project" value="UniProtKB-UniRule"/>
</dbReference>
<dbReference type="GO" id="GO:0003677">
    <property type="term" value="F:DNA binding"/>
    <property type="evidence" value="ECO:0007669"/>
    <property type="project" value="UniProtKB-KW"/>
</dbReference>
<evidence type="ECO:0000256" key="9">
    <source>
        <dbReference type="ARBA" id="ARBA00038592"/>
    </source>
</evidence>
<comment type="subunit">
    <text evidence="9 10">Homodimer, forms a heterotetramer with a Cas2 homodimer.</text>
</comment>
<evidence type="ECO:0000313" key="11">
    <source>
        <dbReference type="EMBL" id="TQE98139.1"/>
    </source>
</evidence>
<evidence type="ECO:0000256" key="8">
    <source>
        <dbReference type="ARBA" id="ARBA00023211"/>
    </source>
</evidence>
<dbReference type="CDD" id="cd09634">
    <property type="entry name" value="Cas1_I-II-III"/>
    <property type="match status" value="1"/>
</dbReference>
<dbReference type="EMBL" id="VIFK01000271">
    <property type="protein sequence ID" value="TQE98139.1"/>
    <property type="molecule type" value="Genomic_DNA"/>
</dbReference>
<keyword evidence="3 10" id="KW-0255">Endonuclease</keyword>
<sequence length="329" mass="36299">MPMGTLYIDRRGTDLDFERGALVVREPDTPPRSVPLSLVERLVIVGNVGLSSALLTRLADNGTAVAVLPARGQRRSAFLLGCGHGDAVRRIGQYRLATDRVAQQAWSSRLVRLRLAGQQRVLRCALAQRPDRRAQLIKAQRTIRNARLGLHDDAGGGDRLRGREGSATAAYFEAYATLFPSAAEFTGRNRRPPRDPVNAALSLGYTLTHGDALRCVVAHGLEPTVGIYHRPSWNRESLACDLVELARARVERFVWQLFAQRVVTAESFSRSGEGVRLAKSARGRFFACWEKHAATHRRWLDRAARTVARASAHIGQETIAEADPDDAAR</sequence>
<protein>
    <recommendedName>
        <fullName evidence="10">CRISPR-associated endonuclease Cas1</fullName>
        <ecNumber evidence="10">3.1.-.-</ecNumber>
    </recommendedName>
</protein>
<name>A0A540VMZ7_9GAMM</name>
<dbReference type="GO" id="GO:0046872">
    <property type="term" value="F:metal ion binding"/>
    <property type="evidence" value="ECO:0007669"/>
    <property type="project" value="UniProtKB-UniRule"/>
</dbReference>
<gene>
    <name evidence="10 11" type="primary">cas1</name>
    <name evidence="11" type="ORF">FKY71_15405</name>
</gene>
<dbReference type="HAMAP" id="MF_01470">
    <property type="entry name" value="Cas1"/>
    <property type="match status" value="1"/>
</dbReference>
<dbReference type="GO" id="GO:0016787">
    <property type="term" value="F:hydrolase activity"/>
    <property type="evidence" value="ECO:0007669"/>
    <property type="project" value="UniProtKB-KW"/>
</dbReference>
<reference evidence="11 12" key="1">
    <citation type="submission" date="2019-06" db="EMBL/GenBank/DDBJ databases">
        <title>Metagenome assembled Genome of Spiribacter salinus SL48-SHIP from the microbial mat of Salt Lake 48 (Novosibirsk region, Russia).</title>
        <authorList>
            <person name="Shipova A."/>
            <person name="Rozanov A.S."/>
            <person name="Bryanskaya A.V."/>
            <person name="Peltek S.E."/>
        </authorList>
    </citation>
    <scope>NUCLEOTIDE SEQUENCE [LARGE SCALE GENOMIC DNA]</scope>
    <source>
        <strain evidence="11">SL48-SHIP-2</strain>
    </source>
</reference>
<evidence type="ECO:0000256" key="10">
    <source>
        <dbReference type="HAMAP-Rule" id="MF_01470"/>
    </source>
</evidence>
<dbReference type="GO" id="GO:0051607">
    <property type="term" value="P:defense response to virus"/>
    <property type="evidence" value="ECO:0007669"/>
    <property type="project" value="UniProtKB-UniRule"/>
</dbReference>
<evidence type="ECO:0000256" key="1">
    <source>
        <dbReference type="ARBA" id="ARBA00022722"/>
    </source>
</evidence>
<organism evidence="11 12">
    <name type="scientific">Spiribacter salinus</name>
    <dbReference type="NCBI Taxonomy" id="1335746"/>
    <lineage>
        <taxon>Bacteria</taxon>
        <taxon>Pseudomonadati</taxon>
        <taxon>Pseudomonadota</taxon>
        <taxon>Gammaproteobacteria</taxon>
        <taxon>Chromatiales</taxon>
        <taxon>Ectothiorhodospiraceae</taxon>
        <taxon>Spiribacter</taxon>
    </lineage>
</organism>
<comment type="similarity">
    <text evidence="10">Belongs to the CRISPR-associated endonuclease Cas1 family.</text>
</comment>
<comment type="caution">
    <text evidence="11">The sequence shown here is derived from an EMBL/GenBank/DDBJ whole genome shotgun (WGS) entry which is preliminary data.</text>
</comment>
<dbReference type="NCBIfam" id="TIGR00287">
    <property type="entry name" value="cas1"/>
    <property type="match status" value="1"/>
</dbReference>
<keyword evidence="5 10" id="KW-0460">Magnesium</keyword>
<keyword evidence="6 10" id="KW-0051">Antiviral defense</keyword>
<proteinExistence type="inferred from homology"/>
<keyword evidence="7 10" id="KW-0238">DNA-binding</keyword>
<dbReference type="PANTHER" id="PTHR34353:SF2">
    <property type="entry name" value="CRISPR-ASSOCIATED ENDONUCLEASE CAS1 1"/>
    <property type="match status" value="1"/>
</dbReference>
<evidence type="ECO:0000256" key="4">
    <source>
        <dbReference type="ARBA" id="ARBA00022801"/>
    </source>
</evidence>
<feature type="binding site" evidence="10">
    <location>
        <position position="229"/>
    </location>
    <ligand>
        <name>Mn(2+)</name>
        <dbReference type="ChEBI" id="CHEBI:29035"/>
    </ligand>
</feature>
<dbReference type="EC" id="3.1.-.-" evidence="10"/>
<dbReference type="GO" id="GO:0004519">
    <property type="term" value="F:endonuclease activity"/>
    <property type="evidence" value="ECO:0007669"/>
    <property type="project" value="UniProtKB-UniRule"/>
</dbReference>
<dbReference type="Gene3D" id="1.20.120.920">
    <property type="entry name" value="CRISPR-associated endonuclease Cas1, C-terminal domain"/>
    <property type="match status" value="1"/>
</dbReference>
<dbReference type="Pfam" id="PF01867">
    <property type="entry name" value="Cas_Cas1"/>
    <property type="match status" value="1"/>
</dbReference>
<evidence type="ECO:0000256" key="3">
    <source>
        <dbReference type="ARBA" id="ARBA00022759"/>
    </source>
</evidence>
<keyword evidence="8 10" id="KW-0464">Manganese</keyword>
<evidence type="ECO:0000256" key="2">
    <source>
        <dbReference type="ARBA" id="ARBA00022723"/>
    </source>
</evidence>
<dbReference type="AlphaFoldDB" id="A0A540VMZ7"/>